<keyword evidence="2" id="KW-1185">Reference proteome</keyword>
<proteinExistence type="predicted"/>
<dbReference type="AlphaFoldDB" id="A0A9D4EGS0"/>
<evidence type="ECO:0000313" key="2">
    <source>
        <dbReference type="Proteomes" id="UP000828390"/>
    </source>
</evidence>
<gene>
    <name evidence="1" type="ORF">DPMN_157836</name>
</gene>
<reference evidence="1" key="1">
    <citation type="journal article" date="2019" name="bioRxiv">
        <title>The Genome of the Zebra Mussel, Dreissena polymorpha: A Resource for Invasive Species Research.</title>
        <authorList>
            <person name="McCartney M.A."/>
            <person name="Auch B."/>
            <person name="Kono T."/>
            <person name="Mallez S."/>
            <person name="Zhang Y."/>
            <person name="Obille A."/>
            <person name="Becker A."/>
            <person name="Abrahante J.E."/>
            <person name="Garbe J."/>
            <person name="Badalamenti J.P."/>
            <person name="Herman A."/>
            <person name="Mangelson H."/>
            <person name="Liachko I."/>
            <person name="Sullivan S."/>
            <person name="Sone E.D."/>
            <person name="Koren S."/>
            <person name="Silverstein K.A.T."/>
            <person name="Beckman K.B."/>
            <person name="Gohl D.M."/>
        </authorList>
    </citation>
    <scope>NUCLEOTIDE SEQUENCE</scope>
    <source>
        <strain evidence="1">Duluth1</strain>
        <tissue evidence="1">Whole animal</tissue>
    </source>
</reference>
<reference evidence="1" key="2">
    <citation type="submission" date="2020-11" db="EMBL/GenBank/DDBJ databases">
        <authorList>
            <person name="McCartney M.A."/>
            <person name="Auch B."/>
            <person name="Kono T."/>
            <person name="Mallez S."/>
            <person name="Becker A."/>
            <person name="Gohl D.M."/>
            <person name="Silverstein K.A.T."/>
            <person name="Koren S."/>
            <person name="Bechman K.B."/>
            <person name="Herman A."/>
            <person name="Abrahante J.E."/>
            <person name="Garbe J."/>
        </authorList>
    </citation>
    <scope>NUCLEOTIDE SEQUENCE</scope>
    <source>
        <strain evidence="1">Duluth1</strain>
        <tissue evidence="1">Whole animal</tissue>
    </source>
</reference>
<name>A0A9D4EGS0_DREPO</name>
<dbReference type="Proteomes" id="UP000828390">
    <property type="component" value="Unassembled WGS sequence"/>
</dbReference>
<protein>
    <submittedName>
        <fullName evidence="1">Uncharacterized protein</fullName>
    </submittedName>
</protein>
<dbReference type="EMBL" id="JAIWYP010000008">
    <property type="protein sequence ID" value="KAH3780027.1"/>
    <property type="molecule type" value="Genomic_DNA"/>
</dbReference>
<organism evidence="1 2">
    <name type="scientific">Dreissena polymorpha</name>
    <name type="common">Zebra mussel</name>
    <name type="synonym">Mytilus polymorpha</name>
    <dbReference type="NCBI Taxonomy" id="45954"/>
    <lineage>
        <taxon>Eukaryota</taxon>
        <taxon>Metazoa</taxon>
        <taxon>Spiralia</taxon>
        <taxon>Lophotrochozoa</taxon>
        <taxon>Mollusca</taxon>
        <taxon>Bivalvia</taxon>
        <taxon>Autobranchia</taxon>
        <taxon>Heteroconchia</taxon>
        <taxon>Euheterodonta</taxon>
        <taxon>Imparidentia</taxon>
        <taxon>Neoheterodontei</taxon>
        <taxon>Myida</taxon>
        <taxon>Dreissenoidea</taxon>
        <taxon>Dreissenidae</taxon>
        <taxon>Dreissena</taxon>
    </lineage>
</organism>
<evidence type="ECO:0000313" key="1">
    <source>
        <dbReference type="EMBL" id="KAH3780027.1"/>
    </source>
</evidence>
<feature type="non-terminal residue" evidence="1">
    <location>
        <position position="1"/>
    </location>
</feature>
<accession>A0A9D4EGS0</accession>
<comment type="caution">
    <text evidence="1">The sequence shown here is derived from an EMBL/GenBank/DDBJ whole genome shotgun (WGS) entry which is preliminary data.</text>
</comment>
<sequence length="56" mass="6347">MYLQAQPMDEPHTLQTQSVSELRLLDARKPTLQPVAHPGRHASLLADLRRCDRVVS</sequence>